<keyword evidence="3" id="KW-0670">Pyruvate</keyword>
<dbReference type="EC" id="1.2.7.1" evidence="3"/>
<dbReference type="NCBIfam" id="TIGR02175">
    <property type="entry name" value="PorC_KorC"/>
    <property type="match status" value="1"/>
</dbReference>
<proteinExistence type="predicted"/>
<protein>
    <submittedName>
        <fullName evidence="3">Pyruvate:ferredoxin oxidoreductase, gamma subunit</fullName>
        <ecNumber evidence="3">1.2.7.1</ecNumber>
    </submittedName>
</protein>
<evidence type="ECO:0000313" key="3">
    <source>
        <dbReference type="EMBL" id="SFV60232.1"/>
    </source>
</evidence>
<dbReference type="InterPro" id="IPR011894">
    <property type="entry name" value="PorC_KorC"/>
</dbReference>
<gene>
    <name evidence="3" type="ORF">MNB_SM-7-723</name>
</gene>
<name>A0A1W1C3E3_9ZZZZ</name>
<dbReference type="AlphaFoldDB" id="A0A1W1C3E3"/>
<keyword evidence="1 3" id="KW-0560">Oxidoreductase</keyword>
<sequence>MLCFLQSFFAKNQENKGEFMLEIRWHSRAGQGAVTGAKGLADIVATTGKYVQAFAFYGSAKRGAAMTAYNRVDDKEILNHEKYMEPDYVFVIDPALVYTTDVTINHKPTTKYIITTHLSTEELKKSQPKLADKEVYTVDCIKIAQETIGRPIPNTPMLGAFMKVSGMYDIEFFKENMKRVLAKLPQKIVDANMVAIQRAYDEVK</sequence>
<evidence type="ECO:0000259" key="2">
    <source>
        <dbReference type="Pfam" id="PF01558"/>
    </source>
</evidence>
<dbReference type="Pfam" id="PF01558">
    <property type="entry name" value="POR"/>
    <property type="match status" value="1"/>
</dbReference>
<dbReference type="SUPFAM" id="SSF53323">
    <property type="entry name" value="Pyruvate-ferredoxin oxidoreductase, PFOR, domain III"/>
    <property type="match status" value="1"/>
</dbReference>
<dbReference type="PANTHER" id="PTHR43366:SF1">
    <property type="entry name" value="PYRUVATE SYNTHASE SUBUNIT PORC"/>
    <property type="match status" value="1"/>
</dbReference>
<reference evidence="3" key="1">
    <citation type="submission" date="2016-10" db="EMBL/GenBank/DDBJ databases">
        <authorList>
            <person name="de Groot N.N."/>
        </authorList>
    </citation>
    <scope>NUCLEOTIDE SEQUENCE</scope>
</reference>
<dbReference type="InterPro" id="IPR019752">
    <property type="entry name" value="Pyrv/ketoisovalerate_OxRed_cat"/>
</dbReference>
<dbReference type="EMBL" id="FPHB01000048">
    <property type="protein sequence ID" value="SFV60232.1"/>
    <property type="molecule type" value="Genomic_DNA"/>
</dbReference>
<dbReference type="NCBIfam" id="NF004497">
    <property type="entry name" value="PRK05844.1"/>
    <property type="match status" value="1"/>
</dbReference>
<accession>A0A1W1C3E3</accession>
<organism evidence="3">
    <name type="scientific">hydrothermal vent metagenome</name>
    <dbReference type="NCBI Taxonomy" id="652676"/>
    <lineage>
        <taxon>unclassified sequences</taxon>
        <taxon>metagenomes</taxon>
        <taxon>ecological metagenomes</taxon>
    </lineage>
</organism>
<dbReference type="InterPro" id="IPR051626">
    <property type="entry name" value="Oxidoreductase_gamma_subunit"/>
</dbReference>
<dbReference type="Gene3D" id="3.40.920.10">
    <property type="entry name" value="Pyruvate-ferredoxin oxidoreductase, PFOR, domain III"/>
    <property type="match status" value="1"/>
</dbReference>
<dbReference type="GO" id="GO:0019164">
    <property type="term" value="F:pyruvate synthase activity"/>
    <property type="evidence" value="ECO:0007669"/>
    <property type="project" value="UniProtKB-EC"/>
</dbReference>
<dbReference type="PANTHER" id="PTHR43366">
    <property type="entry name" value="PYRUVATE SYNTHASE SUBUNIT PORC"/>
    <property type="match status" value="1"/>
</dbReference>
<evidence type="ECO:0000256" key="1">
    <source>
        <dbReference type="ARBA" id="ARBA00023002"/>
    </source>
</evidence>
<dbReference type="InterPro" id="IPR002869">
    <property type="entry name" value="Pyrv_flavodox_OxRed_cen"/>
</dbReference>
<feature type="domain" description="Pyruvate/ketoisovalerate oxidoreductase catalytic" evidence="2">
    <location>
        <begin position="29"/>
        <end position="201"/>
    </location>
</feature>